<evidence type="ECO:0000313" key="3">
    <source>
        <dbReference type="Proteomes" id="UP001263371"/>
    </source>
</evidence>
<dbReference type="CDD" id="cd03024">
    <property type="entry name" value="DsbA_FrnE"/>
    <property type="match status" value="1"/>
</dbReference>
<dbReference type="Pfam" id="PF01323">
    <property type="entry name" value="DSBA"/>
    <property type="match status" value="1"/>
</dbReference>
<dbReference type="EMBL" id="JAWDIS010000001">
    <property type="protein sequence ID" value="MDU0365592.1"/>
    <property type="molecule type" value="Genomic_DNA"/>
</dbReference>
<proteinExistence type="predicted"/>
<accession>A0ABU3T2I6</accession>
<protein>
    <submittedName>
        <fullName evidence="2">DsbA family oxidoreductase</fullName>
    </submittedName>
</protein>
<dbReference type="Proteomes" id="UP001263371">
    <property type="component" value="Unassembled WGS sequence"/>
</dbReference>
<evidence type="ECO:0000259" key="1">
    <source>
        <dbReference type="Pfam" id="PF01323"/>
    </source>
</evidence>
<dbReference type="InterPro" id="IPR036249">
    <property type="entry name" value="Thioredoxin-like_sf"/>
</dbReference>
<sequence>MTDDNPSETSRPVVIEVWSDLGCPWCYVGKHRLQEAIAGRADGDRFELRLRSFELNPGAPTTPETIESAFIRSHGGDAQIVVQAERRIQALAQSEGLPFSVDRLNANTSDFHRVFQFAQDQGVGLEFFSLVQDRFFAGDLNPFTADSLSAAGAEVGLSADRVREVLAGDEYADAVREDNEEGRRLGVQGVPFTVFDRRLAASGAQSVNGYAQALAQTIASAPSEPTPPTETERP</sequence>
<evidence type="ECO:0000313" key="2">
    <source>
        <dbReference type="EMBL" id="MDU0365592.1"/>
    </source>
</evidence>
<dbReference type="RefSeq" id="WP_315992915.1">
    <property type="nucleotide sequence ID" value="NZ_JAWDIS010000001.1"/>
</dbReference>
<organism evidence="2 3">
    <name type="scientific">Microbacterium galbum</name>
    <dbReference type="NCBI Taxonomy" id="3075994"/>
    <lineage>
        <taxon>Bacteria</taxon>
        <taxon>Bacillati</taxon>
        <taxon>Actinomycetota</taxon>
        <taxon>Actinomycetes</taxon>
        <taxon>Micrococcales</taxon>
        <taxon>Microbacteriaceae</taxon>
        <taxon>Microbacterium</taxon>
    </lineage>
</organism>
<dbReference type="InterPro" id="IPR001853">
    <property type="entry name" value="DSBA-like_thioredoxin_dom"/>
</dbReference>
<dbReference type="SUPFAM" id="SSF52833">
    <property type="entry name" value="Thioredoxin-like"/>
    <property type="match status" value="1"/>
</dbReference>
<feature type="domain" description="DSBA-like thioredoxin" evidence="1">
    <location>
        <begin position="14"/>
        <end position="215"/>
    </location>
</feature>
<dbReference type="PANTHER" id="PTHR13887:SF41">
    <property type="entry name" value="THIOREDOXIN SUPERFAMILY PROTEIN"/>
    <property type="match status" value="1"/>
</dbReference>
<name>A0ABU3T2I6_9MICO</name>
<reference evidence="2 3" key="1">
    <citation type="submission" date="2023-09" db="EMBL/GenBank/DDBJ databases">
        <title>Microbacterium fusihabitans sp. nov., Microbacterium phycihabitans sp. nov., and Microbacterium cervinum sp. nov., isolated from dried seaweeds of beach.</title>
        <authorList>
            <person name="Lee S.D."/>
        </authorList>
    </citation>
    <scope>NUCLEOTIDE SEQUENCE [LARGE SCALE GENOMIC DNA]</scope>
    <source>
        <strain evidence="2 3">KSW4-17</strain>
    </source>
</reference>
<dbReference type="Gene3D" id="3.40.30.10">
    <property type="entry name" value="Glutaredoxin"/>
    <property type="match status" value="1"/>
</dbReference>
<dbReference type="PANTHER" id="PTHR13887">
    <property type="entry name" value="GLUTATHIONE S-TRANSFERASE KAPPA"/>
    <property type="match status" value="1"/>
</dbReference>
<gene>
    <name evidence="2" type="ORF">RWH45_00115</name>
</gene>
<comment type="caution">
    <text evidence="2">The sequence shown here is derived from an EMBL/GenBank/DDBJ whole genome shotgun (WGS) entry which is preliminary data.</text>
</comment>
<keyword evidence="3" id="KW-1185">Reference proteome</keyword>